<reference evidence="1" key="1">
    <citation type="submission" date="2024-02" db="EMBL/GenBank/DDBJ databases">
        <authorList>
            <consortium name="ELIXIR-Norway"/>
            <consortium name="Elixir Norway"/>
        </authorList>
    </citation>
    <scope>NUCLEOTIDE SEQUENCE</scope>
</reference>
<evidence type="ECO:0000313" key="1">
    <source>
        <dbReference type="EMBL" id="CAK9275135.1"/>
    </source>
</evidence>
<protein>
    <submittedName>
        <fullName evidence="1">Uncharacterized protein</fullName>
    </submittedName>
</protein>
<keyword evidence="2" id="KW-1185">Reference proteome</keyword>
<accession>A0ABP0X7Q8</accession>
<dbReference type="EMBL" id="OZ020101">
    <property type="protein sequence ID" value="CAK9275135.1"/>
    <property type="molecule type" value="Genomic_DNA"/>
</dbReference>
<proteinExistence type="predicted"/>
<gene>
    <name evidence="1" type="ORF">CSSPJE1EN1_LOCUS20613</name>
</gene>
<sequence>MDMALVSFLKKTAEEQVPGQRVVTPNLPPAVTTWEEEEEGSRGNWRRRSSKATTFRMNVEQELRRRILFAKGEELGVV</sequence>
<organism evidence="1 2">
    <name type="scientific">Sphagnum jensenii</name>
    <dbReference type="NCBI Taxonomy" id="128206"/>
    <lineage>
        <taxon>Eukaryota</taxon>
        <taxon>Viridiplantae</taxon>
        <taxon>Streptophyta</taxon>
        <taxon>Embryophyta</taxon>
        <taxon>Bryophyta</taxon>
        <taxon>Sphagnophytina</taxon>
        <taxon>Sphagnopsida</taxon>
        <taxon>Sphagnales</taxon>
        <taxon>Sphagnaceae</taxon>
        <taxon>Sphagnum</taxon>
    </lineage>
</organism>
<evidence type="ECO:0000313" key="2">
    <source>
        <dbReference type="Proteomes" id="UP001497444"/>
    </source>
</evidence>
<dbReference type="Proteomes" id="UP001497444">
    <property type="component" value="Chromosome 6"/>
</dbReference>
<name>A0ABP0X7Q8_9BRYO</name>